<sequence>MDGKDYGKGVSETNPVPVVITEELPYSISKKGPGGISGNDTIDLKANVVKQMQLSGHSAYFRNTGSTTIYYDSQSNVTNRKTPLYAGARVGPITDADSLYFVCSVDTTLHYMFVGVMTDAP</sequence>
<proteinExistence type="predicted"/>
<dbReference type="RefSeq" id="WP_204823787.1">
    <property type="nucleotide sequence ID" value="NZ_JBHUGF010000010.1"/>
</dbReference>
<accession>A0ABW4UVB8</accession>
<evidence type="ECO:0000313" key="2">
    <source>
        <dbReference type="Proteomes" id="UP001597403"/>
    </source>
</evidence>
<reference evidence="2" key="1">
    <citation type="journal article" date="2019" name="Int. J. Syst. Evol. Microbiol.">
        <title>The Global Catalogue of Microorganisms (GCM) 10K type strain sequencing project: providing services to taxonomists for standard genome sequencing and annotation.</title>
        <authorList>
            <consortium name="The Broad Institute Genomics Platform"/>
            <consortium name="The Broad Institute Genome Sequencing Center for Infectious Disease"/>
            <person name="Wu L."/>
            <person name="Ma J."/>
        </authorList>
    </citation>
    <scope>NUCLEOTIDE SEQUENCE [LARGE SCALE GENOMIC DNA]</scope>
    <source>
        <strain evidence="2">CGMCC 1.15067</strain>
    </source>
</reference>
<keyword evidence="2" id="KW-1185">Reference proteome</keyword>
<gene>
    <name evidence="1" type="ORF">ACFSGI_08955</name>
</gene>
<evidence type="ECO:0000313" key="1">
    <source>
        <dbReference type="EMBL" id="MFD1990085.1"/>
    </source>
</evidence>
<name>A0ABW4UVB8_9BACL</name>
<comment type="caution">
    <text evidence="1">The sequence shown here is derived from an EMBL/GenBank/DDBJ whole genome shotgun (WGS) entry which is preliminary data.</text>
</comment>
<protein>
    <recommendedName>
        <fullName evidence="3">Copper amine oxidase N-terminal domain-containing protein</fullName>
    </recommendedName>
</protein>
<evidence type="ECO:0008006" key="3">
    <source>
        <dbReference type="Google" id="ProtNLM"/>
    </source>
</evidence>
<organism evidence="1 2">
    <name type="scientific">Paenibacillus nicotianae</name>
    <dbReference type="NCBI Taxonomy" id="1526551"/>
    <lineage>
        <taxon>Bacteria</taxon>
        <taxon>Bacillati</taxon>
        <taxon>Bacillota</taxon>
        <taxon>Bacilli</taxon>
        <taxon>Bacillales</taxon>
        <taxon>Paenibacillaceae</taxon>
        <taxon>Paenibacillus</taxon>
    </lineage>
</organism>
<dbReference type="EMBL" id="JBHUGF010000010">
    <property type="protein sequence ID" value="MFD1990085.1"/>
    <property type="molecule type" value="Genomic_DNA"/>
</dbReference>
<dbReference type="Proteomes" id="UP001597403">
    <property type="component" value="Unassembled WGS sequence"/>
</dbReference>